<proteinExistence type="inferred from homology"/>
<keyword evidence="7" id="KW-1185">Reference proteome</keyword>
<dbReference type="Pfam" id="PF13732">
    <property type="entry name" value="DrrA1-3_C"/>
    <property type="match status" value="1"/>
</dbReference>
<name>A0ABS4JU96_9FIRM</name>
<comment type="similarity">
    <text evidence="1">Belongs to the ABC transporter superfamily.</text>
</comment>
<keyword evidence="3" id="KW-0547">Nucleotide-binding</keyword>
<keyword evidence="4" id="KW-0067">ATP-binding</keyword>
<evidence type="ECO:0000256" key="2">
    <source>
        <dbReference type="ARBA" id="ARBA00022448"/>
    </source>
</evidence>
<evidence type="ECO:0000313" key="7">
    <source>
        <dbReference type="Proteomes" id="UP001519289"/>
    </source>
</evidence>
<evidence type="ECO:0000259" key="5">
    <source>
        <dbReference type="Pfam" id="PF13732"/>
    </source>
</evidence>
<dbReference type="PANTHER" id="PTHR42711">
    <property type="entry name" value="ABC TRANSPORTER ATP-BINDING PROTEIN"/>
    <property type="match status" value="1"/>
</dbReference>
<evidence type="ECO:0000256" key="1">
    <source>
        <dbReference type="ARBA" id="ARBA00005417"/>
    </source>
</evidence>
<keyword evidence="2" id="KW-0813">Transport</keyword>
<accession>A0ABS4JU96</accession>
<evidence type="ECO:0000256" key="3">
    <source>
        <dbReference type="ARBA" id="ARBA00022741"/>
    </source>
</evidence>
<reference evidence="6 7" key="1">
    <citation type="submission" date="2021-03" db="EMBL/GenBank/DDBJ databases">
        <title>Genomic Encyclopedia of Type Strains, Phase IV (KMG-IV): sequencing the most valuable type-strain genomes for metagenomic binning, comparative biology and taxonomic classification.</title>
        <authorList>
            <person name="Goeker M."/>
        </authorList>
    </citation>
    <scope>NUCLEOTIDE SEQUENCE [LARGE SCALE GENOMIC DNA]</scope>
    <source>
        <strain evidence="6 7">DSM 27138</strain>
    </source>
</reference>
<dbReference type="PANTHER" id="PTHR42711:SF5">
    <property type="entry name" value="ABC TRANSPORTER ATP-BINDING PROTEIN NATA"/>
    <property type="match status" value="1"/>
</dbReference>
<comment type="caution">
    <text evidence="6">The sequence shown here is derived from an EMBL/GenBank/DDBJ whole genome shotgun (WGS) entry which is preliminary data.</text>
</comment>
<dbReference type="EMBL" id="JAGGLG010000023">
    <property type="protein sequence ID" value="MBP2019122.1"/>
    <property type="molecule type" value="Genomic_DNA"/>
</dbReference>
<dbReference type="RefSeq" id="WP_209467241.1">
    <property type="nucleotide sequence ID" value="NZ_JAGGLG010000023.1"/>
</dbReference>
<gene>
    <name evidence="6" type="ORF">J2Z79_002539</name>
</gene>
<protein>
    <submittedName>
        <fullName evidence="6">ABC-type multidrug transport system ATPase subunit</fullName>
    </submittedName>
</protein>
<feature type="domain" description="Daunorubicin resistance ATP-binding protein DrrA1/2-like C-terminal" evidence="5">
    <location>
        <begin position="36"/>
        <end position="126"/>
    </location>
</feature>
<evidence type="ECO:0000313" key="6">
    <source>
        <dbReference type="EMBL" id="MBP2019122.1"/>
    </source>
</evidence>
<sequence>MGATIFLTTQVMEEAEALCNRVALLFNGELALDSPLHELKARLGITRVEMSVTGLTPEAVEAILGRWKDENLIAEGTQSLPRVTVLVRGDRAPLPELVQAVMNQGGRLTHIDIRPPSLEDIYLHVVKGGQA</sequence>
<dbReference type="InterPro" id="IPR050763">
    <property type="entry name" value="ABC_transporter_ATP-binding"/>
</dbReference>
<dbReference type="InterPro" id="IPR025302">
    <property type="entry name" value="DrrA1/2-like_C"/>
</dbReference>
<evidence type="ECO:0000256" key="4">
    <source>
        <dbReference type="ARBA" id="ARBA00022840"/>
    </source>
</evidence>
<organism evidence="6 7">
    <name type="scientific">Symbiobacterium terraclitae</name>
    <dbReference type="NCBI Taxonomy" id="557451"/>
    <lineage>
        <taxon>Bacteria</taxon>
        <taxon>Bacillati</taxon>
        <taxon>Bacillota</taxon>
        <taxon>Clostridia</taxon>
        <taxon>Eubacteriales</taxon>
        <taxon>Symbiobacteriaceae</taxon>
        <taxon>Symbiobacterium</taxon>
    </lineage>
</organism>
<dbReference type="Proteomes" id="UP001519289">
    <property type="component" value="Unassembled WGS sequence"/>
</dbReference>